<feature type="non-terminal residue" evidence="2">
    <location>
        <position position="1"/>
    </location>
</feature>
<feature type="region of interest" description="Disordered" evidence="1">
    <location>
        <begin position="72"/>
        <end position="96"/>
    </location>
</feature>
<sequence>MNATTSQHRFTSPSSNSTEAVSSQLLSVHTVVSPSLPLVLALSLSQLRTPPPWPPLLKFGAQPFHSTVARARDTNRCVSTSSSSQKKPQFNPRSELRSAPSMELHFPASFVVYLYHVGVLHDFVKL</sequence>
<reference evidence="2 3" key="1">
    <citation type="journal article" date="2019" name="Sci. Rep.">
        <title>A high-quality genome of Eragrostis curvula grass provides insights into Poaceae evolution and supports new strategies to enhance forage quality.</title>
        <authorList>
            <person name="Carballo J."/>
            <person name="Santos B.A.C.M."/>
            <person name="Zappacosta D."/>
            <person name="Garbus I."/>
            <person name="Selva J.P."/>
            <person name="Gallo C.A."/>
            <person name="Diaz A."/>
            <person name="Albertini E."/>
            <person name="Caccamo M."/>
            <person name="Echenique V."/>
        </authorList>
    </citation>
    <scope>NUCLEOTIDE SEQUENCE [LARGE SCALE GENOMIC DNA]</scope>
    <source>
        <strain evidence="3">cv. Victoria</strain>
        <tissue evidence="2">Leaf</tissue>
    </source>
</reference>
<organism evidence="2 3">
    <name type="scientific">Eragrostis curvula</name>
    <name type="common">weeping love grass</name>
    <dbReference type="NCBI Taxonomy" id="38414"/>
    <lineage>
        <taxon>Eukaryota</taxon>
        <taxon>Viridiplantae</taxon>
        <taxon>Streptophyta</taxon>
        <taxon>Embryophyta</taxon>
        <taxon>Tracheophyta</taxon>
        <taxon>Spermatophyta</taxon>
        <taxon>Magnoliopsida</taxon>
        <taxon>Liliopsida</taxon>
        <taxon>Poales</taxon>
        <taxon>Poaceae</taxon>
        <taxon>PACMAD clade</taxon>
        <taxon>Chloridoideae</taxon>
        <taxon>Eragrostideae</taxon>
        <taxon>Eragrostidinae</taxon>
        <taxon>Eragrostis</taxon>
    </lineage>
</organism>
<dbReference type="EMBL" id="RWGY01000045">
    <property type="protein sequence ID" value="TVU07393.1"/>
    <property type="molecule type" value="Genomic_DNA"/>
</dbReference>
<comment type="caution">
    <text evidence="2">The sequence shown here is derived from an EMBL/GenBank/DDBJ whole genome shotgun (WGS) entry which is preliminary data.</text>
</comment>
<gene>
    <name evidence="2" type="ORF">EJB05_47446</name>
</gene>
<feature type="compositionally biased region" description="Polar residues" evidence="1">
    <location>
        <begin position="76"/>
        <end position="92"/>
    </location>
</feature>
<proteinExistence type="predicted"/>
<protein>
    <submittedName>
        <fullName evidence="2">Uncharacterized protein</fullName>
    </submittedName>
</protein>
<accession>A0A5J9T7T7</accession>
<evidence type="ECO:0000313" key="2">
    <source>
        <dbReference type="EMBL" id="TVU07393.1"/>
    </source>
</evidence>
<keyword evidence="3" id="KW-1185">Reference proteome</keyword>
<evidence type="ECO:0000313" key="3">
    <source>
        <dbReference type="Proteomes" id="UP000324897"/>
    </source>
</evidence>
<evidence type="ECO:0000256" key="1">
    <source>
        <dbReference type="SAM" id="MobiDB-lite"/>
    </source>
</evidence>
<dbReference type="Proteomes" id="UP000324897">
    <property type="component" value="Unassembled WGS sequence"/>
</dbReference>
<dbReference type="Gramene" id="TVU07393">
    <property type="protein sequence ID" value="TVU07393"/>
    <property type="gene ID" value="EJB05_47446"/>
</dbReference>
<name>A0A5J9T7T7_9POAL</name>
<dbReference type="AlphaFoldDB" id="A0A5J9T7T7"/>